<organism evidence="10 11">
    <name type="scientific">Rubrobacter xylanophilus</name>
    <dbReference type="NCBI Taxonomy" id="49319"/>
    <lineage>
        <taxon>Bacteria</taxon>
        <taxon>Bacillati</taxon>
        <taxon>Actinomycetota</taxon>
        <taxon>Rubrobacteria</taxon>
        <taxon>Rubrobacterales</taxon>
        <taxon>Rubrobacteraceae</taxon>
        <taxon>Rubrobacter</taxon>
    </lineage>
</organism>
<dbReference type="GO" id="GO:0022857">
    <property type="term" value="F:transmembrane transporter activity"/>
    <property type="evidence" value="ECO:0007669"/>
    <property type="project" value="InterPro"/>
</dbReference>
<dbReference type="PANTHER" id="PTHR23501">
    <property type="entry name" value="MAJOR FACILITATOR SUPERFAMILY"/>
    <property type="match status" value="1"/>
</dbReference>
<dbReference type="InterPro" id="IPR011701">
    <property type="entry name" value="MFS"/>
</dbReference>
<keyword evidence="4" id="KW-1003">Cell membrane</keyword>
<proteinExistence type="inferred from homology"/>
<sequence length="617" mass="64966">MSLAGRLGPREGVSGHKNIIFIGVALGMLSAAAAQTIVSPAMPRIVAELGGMNHYSWVATAALLASAVTVPVVGKLSDMYGRRGFFIWGLVLFMVGSALSGAAQGFWWLVAARAVQGLGMGTIMPLAQTIIGDIISPRERGRYVGYLGAVFGVASITGPLVGGWITDNFSWRWLFYVNLPLGVAALAFIVAYLHLPHTPRRHAVDYVGFVTLAVGLSAVLLATSWGGTEYPWGSWQIIGLYGFGAVVLAGFLVNEYYAEEPVLPLRLWKSSVFTFSNIANLGISMGMFGAIYYIPVFAQGVLGVSVTNSGAITLPLMLAALPVSVLVGRMITRTGRYKVFLLAGVAVMWVGYLILSNLDYDSTQAELTLAMVVVGLGLGAVMQTFTLVVQNAVTREDLGVATAATQFTRSTGATVGIAVFGTIMTNRMQTEIPAHLPPVARQHSAALFGDSGGGVGAVLDPSSLSHLPDPVVAGIQQGLAAAMHPVFLAGLPVLAVAFVATLLVKELPLRTVAFADMDRPASGGTRGGDEMRRLLLSGVALDYVARRIETANGDVPHLLRAAASLVGPDGGLSERERALRASREVIRPTARLLVAVSLLQRRSAGTSVDGRDQRGGV</sequence>
<feature type="transmembrane region" description="Helical" evidence="8">
    <location>
        <begin position="54"/>
        <end position="73"/>
    </location>
</feature>
<keyword evidence="6 8" id="KW-1133">Transmembrane helix</keyword>
<comment type="subcellular location">
    <subcellularLocation>
        <location evidence="1">Cell membrane</location>
        <topology evidence="1">Multi-pass membrane protein</topology>
    </subcellularLocation>
</comment>
<gene>
    <name evidence="10" type="ORF">RxyAA322_29740</name>
</gene>
<feature type="transmembrane region" description="Helical" evidence="8">
    <location>
        <begin position="143"/>
        <end position="161"/>
    </location>
</feature>
<feature type="transmembrane region" description="Helical" evidence="8">
    <location>
        <begin position="206"/>
        <end position="226"/>
    </location>
</feature>
<dbReference type="OrthoDB" id="7375466at2"/>
<feature type="transmembrane region" description="Helical" evidence="8">
    <location>
        <begin position="306"/>
        <end position="327"/>
    </location>
</feature>
<dbReference type="InterPro" id="IPR036259">
    <property type="entry name" value="MFS_trans_sf"/>
</dbReference>
<dbReference type="PANTHER" id="PTHR23501:SF197">
    <property type="entry name" value="COMD"/>
    <property type="match status" value="1"/>
</dbReference>
<feature type="transmembrane region" description="Helical" evidence="8">
    <location>
        <begin position="367"/>
        <end position="389"/>
    </location>
</feature>
<feature type="transmembrane region" description="Helical" evidence="8">
    <location>
        <begin position="173"/>
        <end position="194"/>
    </location>
</feature>
<dbReference type="NCBIfam" id="TIGR00711">
    <property type="entry name" value="efflux_EmrB"/>
    <property type="match status" value="1"/>
</dbReference>
<evidence type="ECO:0000313" key="11">
    <source>
        <dbReference type="Proteomes" id="UP000318065"/>
    </source>
</evidence>
<evidence type="ECO:0000256" key="2">
    <source>
        <dbReference type="ARBA" id="ARBA00007520"/>
    </source>
</evidence>
<protein>
    <submittedName>
        <fullName evidence="10">MFS transporter</fullName>
    </submittedName>
</protein>
<dbReference type="Gene3D" id="1.20.1720.10">
    <property type="entry name" value="Multidrug resistance protein D"/>
    <property type="match status" value="1"/>
</dbReference>
<dbReference type="Pfam" id="PF07690">
    <property type="entry name" value="MFS_1"/>
    <property type="match status" value="1"/>
</dbReference>
<evidence type="ECO:0000256" key="8">
    <source>
        <dbReference type="SAM" id="Phobius"/>
    </source>
</evidence>
<evidence type="ECO:0000256" key="1">
    <source>
        <dbReference type="ARBA" id="ARBA00004651"/>
    </source>
</evidence>
<evidence type="ECO:0000256" key="4">
    <source>
        <dbReference type="ARBA" id="ARBA00022475"/>
    </source>
</evidence>
<name>A0A510HM74_9ACTN</name>
<evidence type="ECO:0000256" key="3">
    <source>
        <dbReference type="ARBA" id="ARBA00022448"/>
    </source>
</evidence>
<feature type="transmembrane region" description="Helical" evidence="8">
    <location>
        <begin position="232"/>
        <end position="253"/>
    </location>
</feature>
<evidence type="ECO:0000256" key="7">
    <source>
        <dbReference type="ARBA" id="ARBA00023136"/>
    </source>
</evidence>
<feature type="transmembrane region" description="Helical" evidence="8">
    <location>
        <begin position="20"/>
        <end position="42"/>
    </location>
</feature>
<evidence type="ECO:0000259" key="9">
    <source>
        <dbReference type="PROSITE" id="PS50850"/>
    </source>
</evidence>
<accession>A0A510HM74</accession>
<feature type="transmembrane region" description="Helical" evidence="8">
    <location>
        <begin position="486"/>
        <end position="504"/>
    </location>
</feature>
<feature type="transmembrane region" description="Helical" evidence="8">
    <location>
        <begin position="114"/>
        <end position="131"/>
    </location>
</feature>
<dbReference type="GO" id="GO:0005886">
    <property type="term" value="C:plasma membrane"/>
    <property type="evidence" value="ECO:0007669"/>
    <property type="project" value="UniProtKB-SubCell"/>
</dbReference>
<dbReference type="RefSeq" id="WP_143529046.1">
    <property type="nucleotide sequence ID" value="NZ_AP019791.1"/>
</dbReference>
<feature type="transmembrane region" description="Helical" evidence="8">
    <location>
        <begin position="274"/>
        <end position="294"/>
    </location>
</feature>
<dbReference type="PROSITE" id="PS00216">
    <property type="entry name" value="SUGAR_TRANSPORT_1"/>
    <property type="match status" value="1"/>
</dbReference>
<keyword evidence="5 8" id="KW-0812">Transmembrane</keyword>
<dbReference type="Proteomes" id="UP000318065">
    <property type="component" value="Chromosome"/>
</dbReference>
<reference evidence="10" key="1">
    <citation type="journal article" date="2019" name="Microbiol. Resour. Announc.">
        <title>Complete Genome Sequence of Rubrobacter xylanophilus Strain AA3-22, Isolated from Arima Onsen in Japan.</title>
        <authorList>
            <person name="Tomariguchi N."/>
            <person name="Miyazaki K."/>
        </authorList>
    </citation>
    <scope>NUCLEOTIDE SEQUENCE [LARGE SCALE GENOMIC DNA]</scope>
    <source>
        <strain evidence="10">AA3-22</strain>
    </source>
</reference>
<dbReference type="PRINTS" id="PR01036">
    <property type="entry name" value="TCRTETB"/>
</dbReference>
<comment type="similarity">
    <text evidence="2">Belongs to the major facilitator superfamily. TCR/Tet family.</text>
</comment>
<dbReference type="InterPro" id="IPR020846">
    <property type="entry name" value="MFS_dom"/>
</dbReference>
<dbReference type="InterPro" id="IPR004638">
    <property type="entry name" value="EmrB-like"/>
</dbReference>
<dbReference type="InterPro" id="IPR005829">
    <property type="entry name" value="Sugar_transporter_CS"/>
</dbReference>
<dbReference type="Gene3D" id="1.20.1250.20">
    <property type="entry name" value="MFS general substrate transporter like domains"/>
    <property type="match status" value="1"/>
</dbReference>
<keyword evidence="7 8" id="KW-0472">Membrane</keyword>
<evidence type="ECO:0000256" key="6">
    <source>
        <dbReference type="ARBA" id="ARBA00022989"/>
    </source>
</evidence>
<feature type="domain" description="Major facilitator superfamily (MFS) profile" evidence="9">
    <location>
        <begin position="20"/>
        <end position="508"/>
    </location>
</feature>
<evidence type="ECO:0000313" key="10">
    <source>
        <dbReference type="EMBL" id="BBL81120.1"/>
    </source>
</evidence>
<feature type="transmembrane region" description="Helical" evidence="8">
    <location>
        <begin position="85"/>
        <end position="108"/>
    </location>
</feature>
<feature type="transmembrane region" description="Helical" evidence="8">
    <location>
        <begin position="339"/>
        <end position="355"/>
    </location>
</feature>
<dbReference type="SUPFAM" id="SSF103473">
    <property type="entry name" value="MFS general substrate transporter"/>
    <property type="match status" value="1"/>
</dbReference>
<dbReference type="FunFam" id="1.20.1720.10:FF:000004">
    <property type="entry name" value="EmrB/QacA family drug resistance transporter"/>
    <property type="match status" value="1"/>
</dbReference>
<evidence type="ECO:0000256" key="5">
    <source>
        <dbReference type="ARBA" id="ARBA00022692"/>
    </source>
</evidence>
<keyword evidence="3" id="KW-0813">Transport</keyword>
<dbReference type="PROSITE" id="PS50850">
    <property type="entry name" value="MFS"/>
    <property type="match status" value="1"/>
</dbReference>
<dbReference type="EMBL" id="AP019791">
    <property type="protein sequence ID" value="BBL81120.1"/>
    <property type="molecule type" value="Genomic_DNA"/>
</dbReference>
<dbReference type="AlphaFoldDB" id="A0A510HM74"/>
<keyword evidence="11" id="KW-1185">Reference proteome</keyword>
<dbReference type="CDD" id="cd17502">
    <property type="entry name" value="MFS_Azr1_MDR_like"/>
    <property type="match status" value="1"/>
</dbReference>